<sequence>MRRKHIQMEVDSTDPWATMDPSSNLGLAPVAMDEAPNPWGDSSTILGASQIASIAPSGMLNSQDDTGWADFSSAAGLGAVGGFANFEANFGMSSEEEPKDRNKNMETMPSSEDLEKDVCREDSNVIPTQSQRVPKPIGEGMTEGESEMLQPNQVGGSEGISLDWVPVSLVPATSFSVSDCNSTGPDDRFIELMDRNCISQFPTVAGDPAEPNLADESTILPESSVPSLPTNPTSEDSQQTEAARKLGSLAAEASVLPQPSTESPANGPV</sequence>
<feature type="region of interest" description="Disordered" evidence="1">
    <location>
        <begin position="201"/>
        <end position="269"/>
    </location>
</feature>
<name>A0A8K0K387_LADFU</name>
<comment type="caution">
    <text evidence="2">The sequence shown here is derived from an EMBL/GenBank/DDBJ whole genome shotgun (WGS) entry which is preliminary data.</text>
</comment>
<feature type="region of interest" description="Disordered" evidence="1">
    <location>
        <begin position="93"/>
        <end position="115"/>
    </location>
</feature>
<dbReference type="Proteomes" id="UP000792457">
    <property type="component" value="Unassembled WGS sequence"/>
</dbReference>
<feature type="compositionally biased region" description="Polar residues" evidence="1">
    <location>
        <begin position="220"/>
        <end position="241"/>
    </location>
</feature>
<evidence type="ECO:0000256" key="1">
    <source>
        <dbReference type="SAM" id="MobiDB-lite"/>
    </source>
</evidence>
<reference evidence="2" key="2">
    <citation type="submission" date="2017-10" db="EMBL/GenBank/DDBJ databases">
        <title>Ladona fulva Genome sequencing and assembly.</title>
        <authorList>
            <person name="Murali S."/>
            <person name="Richards S."/>
            <person name="Bandaranaike D."/>
            <person name="Bellair M."/>
            <person name="Blankenburg K."/>
            <person name="Chao H."/>
            <person name="Dinh H."/>
            <person name="Doddapaneni H."/>
            <person name="Dugan-Rocha S."/>
            <person name="Elkadiri S."/>
            <person name="Gnanaolivu R."/>
            <person name="Hernandez B."/>
            <person name="Skinner E."/>
            <person name="Javaid M."/>
            <person name="Lee S."/>
            <person name="Li M."/>
            <person name="Ming W."/>
            <person name="Munidasa M."/>
            <person name="Muniz J."/>
            <person name="Nguyen L."/>
            <person name="Hughes D."/>
            <person name="Osuji N."/>
            <person name="Pu L.-L."/>
            <person name="Puazo M."/>
            <person name="Qu C."/>
            <person name="Quiroz J."/>
            <person name="Raj R."/>
            <person name="Weissenberger G."/>
            <person name="Xin Y."/>
            <person name="Zou X."/>
            <person name="Han Y."/>
            <person name="Worley K."/>
            <person name="Muzny D."/>
            <person name="Gibbs R."/>
        </authorList>
    </citation>
    <scope>NUCLEOTIDE SEQUENCE</scope>
    <source>
        <strain evidence="2">Sampled in the wild</strain>
    </source>
</reference>
<proteinExistence type="predicted"/>
<evidence type="ECO:0000313" key="2">
    <source>
        <dbReference type="EMBL" id="KAG8226500.1"/>
    </source>
</evidence>
<accession>A0A8K0K387</accession>
<feature type="region of interest" description="Disordered" evidence="1">
    <location>
        <begin position="1"/>
        <end position="20"/>
    </location>
</feature>
<keyword evidence="3" id="KW-1185">Reference proteome</keyword>
<dbReference type="EMBL" id="KZ308284">
    <property type="protein sequence ID" value="KAG8226500.1"/>
    <property type="molecule type" value="Genomic_DNA"/>
</dbReference>
<evidence type="ECO:0000313" key="3">
    <source>
        <dbReference type="Proteomes" id="UP000792457"/>
    </source>
</evidence>
<feature type="compositionally biased region" description="Polar residues" evidence="1">
    <location>
        <begin position="257"/>
        <end position="269"/>
    </location>
</feature>
<protein>
    <submittedName>
        <fullName evidence="2">Uncharacterized protein</fullName>
    </submittedName>
</protein>
<reference evidence="2" key="1">
    <citation type="submission" date="2013-04" db="EMBL/GenBank/DDBJ databases">
        <authorList>
            <person name="Qu J."/>
            <person name="Murali S.C."/>
            <person name="Bandaranaike D."/>
            <person name="Bellair M."/>
            <person name="Blankenburg K."/>
            <person name="Chao H."/>
            <person name="Dinh H."/>
            <person name="Doddapaneni H."/>
            <person name="Downs B."/>
            <person name="Dugan-Rocha S."/>
            <person name="Elkadiri S."/>
            <person name="Gnanaolivu R.D."/>
            <person name="Hernandez B."/>
            <person name="Javaid M."/>
            <person name="Jayaseelan J.C."/>
            <person name="Lee S."/>
            <person name="Li M."/>
            <person name="Ming W."/>
            <person name="Munidasa M."/>
            <person name="Muniz J."/>
            <person name="Nguyen L."/>
            <person name="Ongeri F."/>
            <person name="Osuji N."/>
            <person name="Pu L.-L."/>
            <person name="Puazo M."/>
            <person name="Qu C."/>
            <person name="Quiroz J."/>
            <person name="Raj R."/>
            <person name="Weissenberger G."/>
            <person name="Xin Y."/>
            <person name="Zou X."/>
            <person name="Han Y."/>
            <person name="Richards S."/>
            <person name="Worley K."/>
            <person name="Muzny D."/>
            <person name="Gibbs R."/>
        </authorList>
    </citation>
    <scope>NUCLEOTIDE SEQUENCE</scope>
    <source>
        <strain evidence="2">Sampled in the wild</strain>
    </source>
</reference>
<gene>
    <name evidence="2" type="ORF">J437_LFUL007382</name>
</gene>
<organism evidence="2 3">
    <name type="scientific">Ladona fulva</name>
    <name type="common">Scarce chaser dragonfly</name>
    <name type="synonym">Libellula fulva</name>
    <dbReference type="NCBI Taxonomy" id="123851"/>
    <lineage>
        <taxon>Eukaryota</taxon>
        <taxon>Metazoa</taxon>
        <taxon>Ecdysozoa</taxon>
        <taxon>Arthropoda</taxon>
        <taxon>Hexapoda</taxon>
        <taxon>Insecta</taxon>
        <taxon>Pterygota</taxon>
        <taxon>Palaeoptera</taxon>
        <taxon>Odonata</taxon>
        <taxon>Epiprocta</taxon>
        <taxon>Anisoptera</taxon>
        <taxon>Libelluloidea</taxon>
        <taxon>Libellulidae</taxon>
        <taxon>Ladona</taxon>
    </lineage>
</organism>
<dbReference type="AlphaFoldDB" id="A0A8K0K387"/>